<gene>
    <name evidence="1" type="ordered locus">Bsph_0826</name>
</gene>
<dbReference type="SUPFAM" id="SSF46785">
    <property type="entry name" value="Winged helix' DNA-binding domain"/>
    <property type="match status" value="1"/>
</dbReference>
<dbReference type="EMBL" id="CP000817">
    <property type="protein sequence ID" value="ACA38442.1"/>
    <property type="molecule type" value="Genomic_DNA"/>
</dbReference>
<proteinExistence type="predicted"/>
<dbReference type="AlphaFoldDB" id="B1HZ42"/>
<dbReference type="EnsemblBacteria" id="ACA38442">
    <property type="protein sequence ID" value="ACA38442"/>
    <property type="gene ID" value="Bsph_0826"/>
</dbReference>
<evidence type="ECO:0000313" key="1">
    <source>
        <dbReference type="EMBL" id="ACA38442.1"/>
    </source>
</evidence>
<dbReference type="KEGG" id="lsp:Bsph_0826"/>
<evidence type="ECO:0008006" key="3">
    <source>
        <dbReference type="Google" id="ProtNLM"/>
    </source>
</evidence>
<protein>
    <recommendedName>
        <fullName evidence="3">Helix-turn-helix type 11 domain-containing protein</fullName>
    </recommendedName>
</protein>
<organism evidence="1 2">
    <name type="scientific">Lysinibacillus sphaericus (strain C3-41)</name>
    <dbReference type="NCBI Taxonomy" id="444177"/>
    <lineage>
        <taxon>Bacteria</taxon>
        <taxon>Bacillati</taxon>
        <taxon>Bacillota</taxon>
        <taxon>Bacilli</taxon>
        <taxon>Bacillales</taxon>
        <taxon>Bacillaceae</taxon>
        <taxon>Lysinibacillus</taxon>
    </lineage>
</organism>
<accession>B1HZ42</accession>
<reference evidence="1 2" key="1">
    <citation type="journal article" date="2008" name="J. Bacteriol.">
        <title>Complete genome sequence of the mosquitocidal bacterium Bacillus sphaericus C3-41 and comparison with those of closely related Bacillus species.</title>
        <authorList>
            <person name="Hu X."/>
            <person name="Fan W."/>
            <person name="Han B."/>
            <person name="Liu H."/>
            <person name="Zheng D."/>
            <person name="Li Q."/>
            <person name="Dong W."/>
            <person name="Yan J."/>
            <person name="Gao M."/>
            <person name="Berry C."/>
            <person name="Yuan Z."/>
        </authorList>
    </citation>
    <scope>NUCLEOTIDE SEQUENCE [LARGE SCALE GENOMIC DNA]</scope>
    <source>
        <strain evidence="1 2">C3-41</strain>
    </source>
</reference>
<dbReference type="Proteomes" id="UP000002164">
    <property type="component" value="Chromosome"/>
</dbReference>
<dbReference type="Gene3D" id="1.10.10.10">
    <property type="entry name" value="Winged helix-like DNA-binding domain superfamily/Winged helix DNA-binding domain"/>
    <property type="match status" value="1"/>
</dbReference>
<evidence type="ECO:0000313" key="2">
    <source>
        <dbReference type="Proteomes" id="UP000002164"/>
    </source>
</evidence>
<sequence>MPMSTKIAIICSQAFMKRIISIAQNIDNIQLEFYLYSHPSEAPALMKQIKPCDALLFGGTLPFLHAQSLLSELPIPWNYIKQDETTISTTLLSLVAKHAVPINRISIDVMNPAFVDNVLAGIEYMGPKPHIQHISITEPTEHILKRHIALWNTKTIDFVITSIHSVFDTLQAQKIPAMRMIDATNSIIQCLKETKTKSLLTKSESFKAVVGFFETPTDSFIDSAILNQIAKATFSTYKQISSHTFELYTTAGHLQNALEKEALEELIKQIEIPFKLAFGYGHSILEATQNAQHALTFSKPFEIYILDEHKNLLGPFPKSEGKLSLKTDDPYVLQMAKLTNLSPLNISKIINFSHERQSAQFTSQNLSEYLQVTRRTTERIIKKLVDQGYAKVVGEEMTHQQGRPRTIYELNFATY</sequence>
<dbReference type="HOGENOM" id="CLU_046979_3_0_9"/>
<dbReference type="InterPro" id="IPR036390">
    <property type="entry name" value="WH_DNA-bd_sf"/>
</dbReference>
<name>B1HZ42_LYSSC</name>
<dbReference type="InterPro" id="IPR036388">
    <property type="entry name" value="WH-like_DNA-bd_sf"/>
</dbReference>